<feature type="domain" description="SpaA-like prealbumin fold" evidence="4">
    <location>
        <begin position="163"/>
        <end position="251"/>
    </location>
</feature>
<feature type="domain" description="SpaA-like prealbumin fold" evidence="4">
    <location>
        <begin position="537"/>
        <end position="616"/>
    </location>
</feature>
<dbReference type="EMBL" id="JAFLWD010000013">
    <property type="protein sequence ID" value="MBO0440000.1"/>
    <property type="molecule type" value="Genomic_DNA"/>
</dbReference>
<feature type="domain" description="SpaA-like prealbumin fold" evidence="4">
    <location>
        <begin position="737"/>
        <end position="813"/>
    </location>
</feature>
<name>A0ABS3GYT0_9ENTE</name>
<dbReference type="Pfam" id="PF17802">
    <property type="entry name" value="SpaA"/>
    <property type="match status" value="8"/>
</dbReference>
<evidence type="ECO:0000256" key="3">
    <source>
        <dbReference type="ARBA" id="ARBA00022729"/>
    </source>
</evidence>
<comment type="similarity">
    <text evidence="1">Belongs to the serine-aspartate repeat-containing protein (SDr) family.</text>
</comment>
<dbReference type="SUPFAM" id="SSF49478">
    <property type="entry name" value="Cna protein B-type domain"/>
    <property type="match status" value="8"/>
</dbReference>
<evidence type="ECO:0000313" key="5">
    <source>
        <dbReference type="EMBL" id="MBO0440000.1"/>
    </source>
</evidence>
<keyword evidence="6" id="KW-1185">Reference proteome</keyword>
<dbReference type="InterPro" id="IPR041033">
    <property type="entry name" value="SpaA_PFL_dom_1"/>
</dbReference>
<proteinExistence type="inferred from homology"/>
<evidence type="ECO:0000256" key="1">
    <source>
        <dbReference type="ARBA" id="ARBA00007257"/>
    </source>
</evidence>
<organism evidence="5 6">
    <name type="scientific">Candidatus Enterococcus ikei</name>
    <dbReference type="NCBI Taxonomy" id="2815326"/>
    <lineage>
        <taxon>Bacteria</taxon>
        <taxon>Bacillati</taxon>
        <taxon>Bacillota</taxon>
        <taxon>Bacilli</taxon>
        <taxon>Lactobacillales</taxon>
        <taxon>Enterococcaceae</taxon>
        <taxon>Enterococcus</taxon>
    </lineage>
</organism>
<feature type="domain" description="SpaA-like prealbumin fold" evidence="4">
    <location>
        <begin position="635"/>
        <end position="717"/>
    </location>
</feature>
<keyword evidence="3" id="KW-0732">Signal</keyword>
<feature type="domain" description="SpaA-like prealbumin fold" evidence="4">
    <location>
        <begin position="443"/>
        <end position="531"/>
    </location>
</feature>
<dbReference type="PANTHER" id="PTHR36108">
    <property type="entry name" value="COLOSSIN-B-RELATED"/>
    <property type="match status" value="1"/>
</dbReference>
<evidence type="ECO:0000313" key="6">
    <source>
        <dbReference type="Proteomes" id="UP000664632"/>
    </source>
</evidence>
<dbReference type="Gene3D" id="2.60.40.10">
    <property type="entry name" value="Immunoglobulins"/>
    <property type="match status" value="8"/>
</dbReference>
<gene>
    <name evidence="5" type="ORF">JZO69_06480</name>
</gene>
<evidence type="ECO:0000256" key="2">
    <source>
        <dbReference type="ARBA" id="ARBA00022525"/>
    </source>
</evidence>
<reference evidence="5 6" key="1">
    <citation type="submission" date="2021-03" db="EMBL/GenBank/DDBJ databases">
        <title>Enterococcal diversity collection.</title>
        <authorList>
            <person name="Gilmore M.S."/>
            <person name="Schwartzman J."/>
            <person name="Van Tyne D."/>
            <person name="Martin M."/>
            <person name="Earl A.M."/>
            <person name="Manson A.L."/>
            <person name="Straub T."/>
            <person name="Salamzade R."/>
            <person name="Saavedra J."/>
            <person name="Lebreton F."/>
            <person name="Prichula J."/>
            <person name="Schaufler K."/>
            <person name="Gaca A."/>
            <person name="Sgardioli B."/>
            <person name="Wagenaar J."/>
            <person name="Strong T."/>
        </authorList>
    </citation>
    <scope>NUCLEOTIDE SEQUENCE [LARGE SCALE GENOMIC DNA]</scope>
    <source>
        <strain evidence="5 6">DIV0869a</strain>
    </source>
</reference>
<dbReference type="PANTHER" id="PTHR36108:SF13">
    <property type="entry name" value="COLOSSIN-B-RELATED"/>
    <property type="match status" value="1"/>
</dbReference>
<accession>A0ABS3GYT0</accession>
<protein>
    <recommendedName>
        <fullName evidence="4">SpaA-like prealbumin fold domain-containing protein</fullName>
    </recommendedName>
</protein>
<feature type="domain" description="SpaA-like prealbumin fold" evidence="4">
    <location>
        <begin position="70"/>
        <end position="146"/>
    </location>
</feature>
<keyword evidence="2" id="KW-0964">Secreted</keyword>
<dbReference type="Proteomes" id="UP000664632">
    <property type="component" value="Unassembled WGS sequence"/>
</dbReference>
<dbReference type="InterPro" id="IPR013783">
    <property type="entry name" value="Ig-like_fold"/>
</dbReference>
<sequence>MFIISNTFIFTIISTFGWKTAEATGNNSWSVLTESEARAQNLGNQSLLETERIVLEKPTPRTFCFVKRGAVQVVKYDKSTKARLAGAQFTIYDRWGRIAQIIETNYNGVAYTNTLPLGYYSIRETKAPVGYKLESSVRTFNLLKNGQFVCFTKCNEALPIQKGSLKIVKTGEGNQVLAGASFDVFNSNNQFVGRIATNVNGVAYLGNLPYGTYKLIEIKAPADYQLDTTPKYVTISSSSPGGTATIYITNKKAVGSLQIIKKDEQGKLLAGAKFNVYNSKNQVVGTITTNTNGVATLNNLPYGEYTVLETIAPEGYEKDPTLHDVTISKDNPNGVAKITIVNKKKVTTGTLQIIKTDEQGKLLSGAEFQVFNSKNVLIKTVVTGSNGIATLENLAFDTYTVYESKAPEGYEPDRTPRSVTVSKDNPEGVVSIIVVNKKAKTTGNLEVIKKDEAGALLAGAEFDVKDAKDKLVGKITTDANGVGKLKDLPFGAYKVIETKAPAGYELDVTPKEVTVSKGDPNGVVSITITNKKEITTGNLEVIKKDEAGALLADAEFEVYDASDKLVDKITTDANGVAGLKNLPFGTYKLIETKAPTGYELDATPKFIKVSKDDPNGTSSIDVINKKEVLPTTGTLKIIKYVKDSNPIVYLPGAVFGVYDSDTELMGSYTTDQNGEIILNDLAEGKYYVVEIEAPPGYEEDTTFYEIDVEAGKVAEIRHANVKKDNLGGLKIVKYAKTKEGFETDTVLPNTEFEVTDSTGKVHKGVTDVNGELFFPNLPSGKSTIKETKAPDGYELDSTEQTAEITVGEIVDKKFYNTAKQEQGRMLVYVSSNNTKQDLKGLEYIITSANGVRFDTIAVTNAFGQISLNLPPGEYEIAPFVQGYSTSEPTKFKIQAKKFTIVKLTV</sequence>
<evidence type="ECO:0000259" key="4">
    <source>
        <dbReference type="Pfam" id="PF17802"/>
    </source>
</evidence>
<feature type="domain" description="SpaA-like prealbumin fold" evidence="4">
    <location>
        <begin position="255"/>
        <end position="339"/>
    </location>
</feature>
<comment type="caution">
    <text evidence="5">The sequence shown here is derived from an EMBL/GenBank/DDBJ whole genome shotgun (WGS) entry which is preliminary data.</text>
</comment>
<feature type="domain" description="SpaA-like prealbumin fold" evidence="4">
    <location>
        <begin position="349"/>
        <end position="431"/>
    </location>
</feature>